<name>A0AAJ6P5S9_9GAMM</name>
<dbReference type="AlphaFoldDB" id="A0AAJ6P5S9"/>
<reference evidence="2" key="2">
    <citation type="submission" date="2023-02" db="EMBL/GenBank/DDBJ databases">
        <authorList>
            <person name="Huang Y."/>
            <person name="Zhang Y."/>
            <person name="Zhang T."/>
            <person name="Wang J."/>
        </authorList>
    </citation>
    <scope>NUCLEOTIDE SEQUENCE</scope>
    <source>
        <strain evidence="2">KJ-1</strain>
    </source>
</reference>
<feature type="region of interest" description="Disordered" evidence="1">
    <location>
        <begin position="1"/>
        <end position="57"/>
    </location>
</feature>
<dbReference type="KEGG" id="aviv:LF296_03030"/>
<reference evidence="2" key="1">
    <citation type="journal article" date="2022" name="Front Environ Sci">
        <title>Complete genome sequence analysis of a novel alkane-degrading bacterial strain, Acinetobacter vivianii KJ-1, and its diesel degradation ability.</title>
        <authorList>
            <person name="Zhang Y."/>
            <person name="Song F."/>
            <person name="Wang J."/>
            <person name="Zhao Q."/>
            <person name="Zheng L."/>
            <person name="Wang Z."/>
            <person name="Zhang X."/>
            <person name="Gao Y."/>
            <person name="Chen G."/>
            <person name="Huang Y."/>
        </authorList>
    </citation>
    <scope>NUCLEOTIDE SEQUENCE</scope>
    <source>
        <strain evidence="2">KJ-1</strain>
    </source>
</reference>
<feature type="compositionally biased region" description="Acidic residues" evidence="1">
    <location>
        <begin position="43"/>
        <end position="57"/>
    </location>
</feature>
<evidence type="ECO:0000313" key="3">
    <source>
        <dbReference type="Proteomes" id="UP001199528"/>
    </source>
</evidence>
<sequence length="57" mass="6852">MPSSQYIEEIELDDRETQEEEIESLMEEKNINKVEATQLHSEEYDETSWEDNVEDED</sequence>
<evidence type="ECO:0000313" key="2">
    <source>
        <dbReference type="EMBL" id="WDZ51785.1"/>
    </source>
</evidence>
<organism evidence="2 3">
    <name type="scientific">Acinetobacter vivianii</name>
    <dbReference type="NCBI Taxonomy" id="1776742"/>
    <lineage>
        <taxon>Bacteria</taxon>
        <taxon>Pseudomonadati</taxon>
        <taxon>Pseudomonadota</taxon>
        <taxon>Gammaproteobacteria</taxon>
        <taxon>Moraxellales</taxon>
        <taxon>Moraxellaceae</taxon>
        <taxon>Acinetobacter</taxon>
    </lineage>
</organism>
<feature type="compositionally biased region" description="Acidic residues" evidence="1">
    <location>
        <begin position="8"/>
        <end position="25"/>
    </location>
</feature>
<evidence type="ECO:0000256" key="1">
    <source>
        <dbReference type="SAM" id="MobiDB-lite"/>
    </source>
</evidence>
<gene>
    <name evidence="2" type="ORF">LF296_03030</name>
</gene>
<dbReference type="EMBL" id="CP085083">
    <property type="protein sequence ID" value="WDZ51785.1"/>
    <property type="molecule type" value="Genomic_DNA"/>
</dbReference>
<accession>A0AAJ6P5S9</accession>
<proteinExistence type="predicted"/>
<protein>
    <submittedName>
        <fullName evidence="2">Uncharacterized protein</fullName>
    </submittedName>
</protein>
<dbReference type="RefSeq" id="WP_272655453.1">
    <property type="nucleotide sequence ID" value="NZ_CP085083.1"/>
</dbReference>
<dbReference type="Proteomes" id="UP001199528">
    <property type="component" value="Chromosome"/>
</dbReference>